<evidence type="ECO:0000256" key="1">
    <source>
        <dbReference type="ARBA" id="ARBA00005233"/>
    </source>
</evidence>
<organism evidence="4 5">
    <name type="scientific">Phocoenobacter skyensis</name>
    <dbReference type="NCBI Taxonomy" id="97481"/>
    <lineage>
        <taxon>Bacteria</taxon>
        <taxon>Pseudomonadati</taxon>
        <taxon>Pseudomonadota</taxon>
        <taxon>Gammaproteobacteria</taxon>
        <taxon>Pasteurellales</taxon>
        <taxon>Pasteurellaceae</taxon>
        <taxon>Phocoenobacter</taxon>
    </lineage>
</organism>
<dbReference type="SUPFAM" id="SSF54523">
    <property type="entry name" value="Pili subunits"/>
    <property type="match status" value="1"/>
</dbReference>
<keyword evidence="3" id="KW-1133">Transmembrane helix</keyword>
<keyword evidence="3" id="KW-0472">Membrane</keyword>
<keyword evidence="2" id="KW-0488">Methylation</keyword>
<feature type="transmembrane region" description="Helical" evidence="3">
    <location>
        <begin position="25"/>
        <end position="46"/>
    </location>
</feature>
<evidence type="ECO:0000256" key="3">
    <source>
        <dbReference type="SAM" id="Phobius"/>
    </source>
</evidence>
<evidence type="ECO:0000313" key="4">
    <source>
        <dbReference type="EMBL" id="SEM44828.1"/>
    </source>
</evidence>
<dbReference type="Gene3D" id="3.30.700.10">
    <property type="entry name" value="Glycoprotein, Type 4 Pilin"/>
    <property type="match status" value="1"/>
</dbReference>
<dbReference type="GO" id="GO:0009289">
    <property type="term" value="C:pilus"/>
    <property type="evidence" value="ECO:0007669"/>
    <property type="project" value="InterPro"/>
</dbReference>
<dbReference type="STRING" id="97481.SAMN05444853_11840"/>
<dbReference type="EMBL" id="FOBN01000018">
    <property type="protein sequence ID" value="SEM44828.1"/>
    <property type="molecule type" value="Genomic_DNA"/>
</dbReference>
<dbReference type="Pfam" id="PF00114">
    <property type="entry name" value="Pilin"/>
    <property type="match status" value="1"/>
</dbReference>
<keyword evidence="3" id="KW-0812">Transmembrane</keyword>
<dbReference type="InterPro" id="IPR001082">
    <property type="entry name" value="Pilin"/>
</dbReference>
<dbReference type="InterPro" id="IPR045584">
    <property type="entry name" value="Pilin-like"/>
</dbReference>
<accession>A0A1H7YHN0</accession>
<comment type="similarity">
    <text evidence="1">Belongs to the N-Me-Phe pilin family.</text>
</comment>
<dbReference type="Pfam" id="PF07963">
    <property type="entry name" value="N_methyl"/>
    <property type="match status" value="1"/>
</dbReference>
<protein>
    <submittedName>
        <fullName evidence="4">Prepilin peptidase dependent protein D</fullName>
    </submittedName>
</protein>
<name>A0A1H7YHN0_9PAST</name>
<reference evidence="5" key="1">
    <citation type="submission" date="2016-10" db="EMBL/GenBank/DDBJ databases">
        <authorList>
            <person name="Varghese N."/>
            <person name="Submissions S."/>
        </authorList>
    </citation>
    <scope>NUCLEOTIDE SEQUENCE [LARGE SCALE GENOMIC DNA]</scope>
    <source>
        <strain evidence="5">DSM 24204</strain>
    </source>
</reference>
<dbReference type="NCBIfam" id="TIGR02532">
    <property type="entry name" value="IV_pilin_GFxxxE"/>
    <property type="match status" value="1"/>
</dbReference>
<proteinExistence type="inferred from homology"/>
<sequence length="159" mass="17296">MQFYILRLINKGFFMQKSYLRLSQAFTLIELMIVIAIVAILAVVAMPSYTSYTQKAVLSEILTASAPYKSDVEICIYNMGEATNCNGGSNGIQADKSSSDTKYLKSIATSKGIITVEGKGTLKDYSYTLTPTYANNSIVWTATCAGEDTGIFPANFCSN</sequence>
<gene>
    <name evidence="4" type="ORF">SAMN05444853_11840</name>
</gene>
<dbReference type="GO" id="GO:0007155">
    <property type="term" value="P:cell adhesion"/>
    <property type="evidence" value="ECO:0007669"/>
    <property type="project" value="InterPro"/>
</dbReference>
<dbReference type="Proteomes" id="UP000198883">
    <property type="component" value="Unassembled WGS sequence"/>
</dbReference>
<evidence type="ECO:0000256" key="2">
    <source>
        <dbReference type="ARBA" id="ARBA00022481"/>
    </source>
</evidence>
<dbReference type="InterPro" id="IPR012902">
    <property type="entry name" value="N_methyl_site"/>
</dbReference>
<dbReference type="AlphaFoldDB" id="A0A1H7YHN0"/>
<evidence type="ECO:0000313" key="5">
    <source>
        <dbReference type="Proteomes" id="UP000198883"/>
    </source>
</evidence>